<keyword evidence="1" id="KW-1133">Transmembrane helix</keyword>
<keyword evidence="1" id="KW-0472">Membrane</keyword>
<evidence type="ECO:0000313" key="3">
    <source>
        <dbReference type="Proteomes" id="UP000503088"/>
    </source>
</evidence>
<gene>
    <name evidence="2" type="ORF">GXN76_08965</name>
</gene>
<proteinExistence type="predicted"/>
<keyword evidence="1" id="KW-0812">Transmembrane</keyword>
<dbReference type="RefSeq" id="WP_173222436.1">
    <property type="nucleotide sequence ID" value="NZ_CP048104.1"/>
</dbReference>
<dbReference type="KEGG" id="kpul:GXN76_08965"/>
<reference evidence="2 3" key="1">
    <citation type="submission" date="2020-01" db="EMBL/GenBank/DDBJ databases">
        <authorList>
            <person name="Gulvik C.A."/>
            <person name="Batra D.G."/>
        </authorList>
    </citation>
    <scope>NUCLEOTIDE SEQUENCE [LARGE SCALE GENOMIC DNA]</scope>
    <source>
        <strain evidence="2 3">W9323</strain>
    </source>
</reference>
<sequence>MTRTTESLLGLLGGMLAVVGMGIQTLITFLHMTSWKDGGWIAIYVMVMCVLVRVTVSATPSSIQDNHRYSAKWMLCGGALSCLFSWFTAIAGVLLLVAGLLAIRKPRKG</sequence>
<organism evidence="2 3">
    <name type="scientific">Kroppenstedtia pulmonis</name>
    <dbReference type="NCBI Taxonomy" id="1380685"/>
    <lineage>
        <taxon>Bacteria</taxon>
        <taxon>Bacillati</taxon>
        <taxon>Bacillota</taxon>
        <taxon>Bacilli</taxon>
        <taxon>Bacillales</taxon>
        <taxon>Thermoactinomycetaceae</taxon>
        <taxon>Kroppenstedtia</taxon>
    </lineage>
</organism>
<accession>A0A7D4BHI7</accession>
<feature type="transmembrane region" description="Helical" evidence="1">
    <location>
        <begin position="12"/>
        <end position="30"/>
    </location>
</feature>
<dbReference type="EMBL" id="CP048104">
    <property type="protein sequence ID" value="QKG84595.1"/>
    <property type="molecule type" value="Genomic_DNA"/>
</dbReference>
<evidence type="ECO:0000313" key="2">
    <source>
        <dbReference type="EMBL" id="QKG84595.1"/>
    </source>
</evidence>
<protein>
    <submittedName>
        <fullName evidence="2">Uncharacterized protein</fullName>
    </submittedName>
</protein>
<dbReference type="AlphaFoldDB" id="A0A7D4BHI7"/>
<keyword evidence="3" id="KW-1185">Reference proteome</keyword>
<dbReference type="Proteomes" id="UP000503088">
    <property type="component" value="Chromosome"/>
</dbReference>
<name>A0A7D4BHI7_9BACL</name>
<feature type="transmembrane region" description="Helical" evidence="1">
    <location>
        <begin position="83"/>
        <end position="103"/>
    </location>
</feature>
<evidence type="ECO:0000256" key="1">
    <source>
        <dbReference type="SAM" id="Phobius"/>
    </source>
</evidence>
<feature type="transmembrane region" description="Helical" evidence="1">
    <location>
        <begin position="42"/>
        <end position="63"/>
    </location>
</feature>